<proteinExistence type="predicted"/>
<protein>
    <submittedName>
        <fullName evidence="1">Uncharacterized protein</fullName>
    </submittedName>
</protein>
<sequence>MKCKLALLTVAVLLITGCEYESPLTKKHNIAVDSAVLGLWEAIPDKGEEPKQNERMMILKYSGTEYLIHYPVGKDGTYFRGYPIKIGGVSCVQLQAIGTDDGPPEKDEKNLFHVVSHRLAGAGLEIKILNTELVDDDLKTTEALTQSFLKHKGNKKLFINPGRFRRIEK</sequence>
<dbReference type="AlphaFoldDB" id="A0A381Y8C7"/>
<accession>A0A381Y8C7</accession>
<name>A0A381Y8C7_9ZZZZ</name>
<evidence type="ECO:0000313" key="1">
    <source>
        <dbReference type="EMBL" id="SVA72882.1"/>
    </source>
</evidence>
<dbReference type="EMBL" id="UINC01017548">
    <property type="protein sequence ID" value="SVA72882.1"/>
    <property type="molecule type" value="Genomic_DNA"/>
</dbReference>
<dbReference type="PROSITE" id="PS51257">
    <property type="entry name" value="PROKAR_LIPOPROTEIN"/>
    <property type="match status" value="1"/>
</dbReference>
<reference evidence="1" key="1">
    <citation type="submission" date="2018-05" db="EMBL/GenBank/DDBJ databases">
        <authorList>
            <person name="Lanie J.A."/>
            <person name="Ng W.-L."/>
            <person name="Kazmierczak K.M."/>
            <person name="Andrzejewski T.M."/>
            <person name="Davidsen T.M."/>
            <person name="Wayne K.J."/>
            <person name="Tettelin H."/>
            <person name="Glass J.I."/>
            <person name="Rusch D."/>
            <person name="Podicherti R."/>
            <person name="Tsui H.-C.T."/>
            <person name="Winkler M.E."/>
        </authorList>
    </citation>
    <scope>NUCLEOTIDE SEQUENCE</scope>
</reference>
<organism evidence="1">
    <name type="scientific">marine metagenome</name>
    <dbReference type="NCBI Taxonomy" id="408172"/>
    <lineage>
        <taxon>unclassified sequences</taxon>
        <taxon>metagenomes</taxon>
        <taxon>ecological metagenomes</taxon>
    </lineage>
</organism>
<gene>
    <name evidence="1" type="ORF">METZ01_LOCUS125736</name>
</gene>